<name>A0ABZ2K5E4_9BACT</name>
<gene>
    <name evidence="1" type="ORF">LZC95_46625</name>
</gene>
<keyword evidence="2" id="KW-1185">Reference proteome</keyword>
<dbReference type="EMBL" id="CP089982">
    <property type="protein sequence ID" value="WXA93918.1"/>
    <property type="molecule type" value="Genomic_DNA"/>
</dbReference>
<protein>
    <submittedName>
        <fullName evidence="1">Uncharacterized protein</fullName>
    </submittedName>
</protein>
<proteinExistence type="predicted"/>
<evidence type="ECO:0000313" key="1">
    <source>
        <dbReference type="EMBL" id="WXA93918.1"/>
    </source>
</evidence>
<evidence type="ECO:0000313" key="2">
    <source>
        <dbReference type="Proteomes" id="UP001379533"/>
    </source>
</evidence>
<dbReference type="RefSeq" id="WP_394844518.1">
    <property type="nucleotide sequence ID" value="NZ_CP089982.1"/>
</dbReference>
<dbReference type="Proteomes" id="UP001379533">
    <property type="component" value="Chromosome"/>
</dbReference>
<organism evidence="1 2">
    <name type="scientific">Pendulispora brunnea</name>
    <dbReference type="NCBI Taxonomy" id="2905690"/>
    <lineage>
        <taxon>Bacteria</taxon>
        <taxon>Pseudomonadati</taxon>
        <taxon>Myxococcota</taxon>
        <taxon>Myxococcia</taxon>
        <taxon>Myxococcales</taxon>
        <taxon>Sorangiineae</taxon>
        <taxon>Pendulisporaceae</taxon>
        <taxon>Pendulispora</taxon>
    </lineage>
</organism>
<sequence>MARQSSLCSVAVLTADVRFEGWKTEDWSRFLDLWKPRAVKVEAEPTRPRGGVIAIVEKDTVLKLIHTAKGRIAPPPPPAPDAPPFSLAELANSQRASWGIAAERGALDEVMERFGARTRRGDDITQQALLLVTIVREMIREGGIESWPRRLHGVPVPTPPMIDRTIGSICADGHTIALGMFKDEELWTAFVARRRGRGFDVLAGPDELRPAMGVLSGEWRRDYRHLVRAVEDHYGPLSLGFFAEVERFRELQIDPRPGAWGRAVALRDVVVTPIPSAVGLALGVDVSRYALEGLRNFTARIGWFEPVVQSMRKRLGSAATGADVTVSGALGFDPMAALRALLRR</sequence>
<reference evidence="1 2" key="1">
    <citation type="submission" date="2021-12" db="EMBL/GenBank/DDBJ databases">
        <title>Discovery of the Pendulisporaceae a myxobacterial family with distinct sporulation behavior and unique specialized metabolism.</title>
        <authorList>
            <person name="Garcia R."/>
            <person name="Popoff A."/>
            <person name="Bader C.D."/>
            <person name="Loehr J."/>
            <person name="Walesch S."/>
            <person name="Walt C."/>
            <person name="Boldt J."/>
            <person name="Bunk B."/>
            <person name="Haeckl F.J.F.P.J."/>
            <person name="Gunesch A.P."/>
            <person name="Birkelbach J."/>
            <person name="Nuebel U."/>
            <person name="Pietschmann T."/>
            <person name="Bach T."/>
            <person name="Mueller R."/>
        </authorList>
    </citation>
    <scope>NUCLEOTIDE SEQUENCE [LARGE SCALE GENOMIC DNA]</scope>
    <source>
        <strain evidence="1 2">MSr12523</strain>
    </source>
</reference>
<accession>A0ABZ2K5E4</accession>